<dbReference type="Proteomes" id="UP000193689">
    <property type="component" value="Unassembled WGS sequence"/>
</dbReference>
<dbReference type="InterPro" id="IPR012677">
    <property type="entry name" value="Nucleotide-bd_a/b_plait_sf"/>
</dbReference>
<dbReference type="AlphaFoldDB" id="A0A1Y2DWB3"/>
<dbReference type="EMBL" id="MCFJ01000008">
    <property type="protein sequence ID" value="ORY63537.1"/>
    <property type="molecule type" value="Genomic_DNA"/>
</dbReference>
<comment type="caution">
    <text evidence="2">The sequence shown here is derived from an EMBL/GenBank/DDBJ whole genome shotgun (WGS) entry which is preliminary data.</text>
</comment>
<dbReference type="SUPFAM" id="SSF54928">
    <property type="entry name" value="RNA-binding domain, RBD"/>
    <property type="match status" value="1"/>
</dbReference>
<feature type="region of interest" description="Disordered" evidence="1">
    <location>
        <begin position="424"/>
        <end position="454"/>
    </location>
</feature>
<sequence>MATTTTGSVTIERSHFETLIRRANLVGSKPPGCTTLAGNADIKLENTEDDLTTSTLASQNLTIVSKIDYESLISIAHRFASLRQNLMNGGVSEEQIDLLSRDVQSACTTQDMSTYSTDYACNRDHNNEGGARLNPSTPPTFTLNPNTPMHQSSHNGHAAGNAGYGANLGGKPPHSQEWADADGMGDDFSASYSIGAQTADVTNQPVFNQFNQQGPSDRPYFARSCKRTVVLAGLPDSTTHLDVTKVVRGGLILEVYLRAAEHAALVSFLREEDAVRFFDHARKNDLYINHKRVFIKWADRHFHLAGHVAGKIAVGATRNMIIRRCDPSHTEDSIRDDLEHIHNLVVIKVEFLGGSCYIKTNSVHNAMFARTCMMSRIKYKGSKIEWDLDECEQPLEIVHKTATLLPQRAPSMKKPVRVQNRFASLRLDDDDDESDDKFDTSSDFPAASTVNVSA</sequence>
<organism evidence="2 3">
    <name type="scientific">Pseudomassariella vexata</name>
    <dbReference type="NCBI Taxonomy" id="1141098"/>
    <lineage>
        <taxon>Eukaryota</taxon>
        <taxon>Fungi</taxon>
        <taxon>Dikarya</taxon>
        <taxon>Ascomycota</taxon>
        <taxon>Pezizomycotina</taxon>
        <taxon>Sordariomycetes</taxon>
        <taxon>Xylariomycetidae</taxon>
        <taxon>Amphisphaeriales</taxon>
        <taxon>Pseudomassariaceae</taxon>
        <taxon>Pseudomassariella</taxon>
    </lineage>
</organism>
<evidence type="ECO:0000313" key="3">
    <source>
        <dbReference type="Proteomes" id="UP000193689"/>
    </source>
</evidence>
<dbReference type="CDD" id="cd12261">
    <property type="entry name" value="RRM1_3_MRN1"/>
    <property type="match status" value="1"/>
</dbReference>
<keyword evidence="3" id="KW-1185">Reference proteome</keyword>
<protein>
    <recommendedName>
        <fullName evidence="4">RRM domain-containing protein</fullName>
    </recommendedName>
</protein>
<feature type="region of interest" description="Disordered" evidence="1">
    <location>
        <begin position="120"/>
        <end position="182"/>
    </location>
</feature>
<dbReference type="OrthoDB" id="2935572at2759"/>
<evidence type="ECO:0000313" key="2">
    <source>
        <dbReference type="EMBL" id="ORY63537.1"/>
    </source>
</evidence>
<reference evidence="2 3" key="1">
    <citation type="submission" date="2016-07" db="EMBL/GenBank/DDBJ databases">
        <title>Pervasive Adenine N6-methylation of Active Genes in Fungi.</title>
        <authorList>
            <consortium name="DOE Joint Genome Institute"/>
            <person name="Mondo S.J."/>
            <person name="Dannebaum R.O."/>
            <person name="Kuo R.C."/>
            <person name="Labutti K."/>
            <person name="Haridas S."/>
            <person name="Kuo A."/>
            <person name="Salamov A."/>
            <person name="Ahrendt S.R."/>
            <person name="Lipzen A."/>
            <person name="Sullivan W."/>
            <person name="Andreopoulos W.B."/>
            <person name="Clum A."/>
            <person name="Lindquist E."/>
            <person name="Daum C."/>
            <person name="Ramamoorthy G.K."/>
            <person name="Gryganskyi A."/>
            <person name="Culley D."/>
            <person name="Magnuson J.K."/>
            <person name="James T.Y."/>
            <person name="O'Malley M.A."/>
            <person name="Stajich J.E."/>
            <person name="Spatafora J.W."/>
            <person name="Visel A."/>
            <person name="Grigoriev I.V."/>
        </authorList>
    </citation>
    <scope>NUCLEOTIDE SEQUENCE [LARGE SCALE GENOMIC DNA]</scope>
    <source>
        <strain evidence="2 3">CBS 129021</strain>
    </source>
</reference>
<dbReference type="RefSeq" id="XP_040715194.1">
    <property type="nucleotide sequence ID" value="XM_040858464.1"/>
</dbReference>
<proteinExistence type="predicted"/>
<dbReference type="InterPro" id="IPR035979">
    <property type="entry name" value="RBD_domain_sf"/>
</dbReference>
<dbReference type="Gene3D" id="3.30.70.330">
    <property type="match status" value="1"/>
</dbReference>
<dbReference type="GO" id="GO:0003676">
    <property type="term" value="F:nucleic acid binding"/>
    <property type="evidence" value="ECO:0007669"/>
    <property type="project" value="InterPro"/>
</dbReference>
<gene>
    <name evidence="2" type="ORF">BCR38DRAFT_410443</name>
</gene>
<evidence type="ECO:0000256" key="1">
    <source>
        <dbReference type="SAM" id="MobiDB-lite"/>
    </source>
</evidence>
<dbReference type="InParanoid" id="A0A1Y2DWB3"/>
<feature type="compositionally biased region" description="Low complexity" evidence="1">
    <location>
        <begin position="139"/>
        <end position="148"/>
    </location>
</feature>
<dbReference type="GeneID" id="63774676"/>
<evidence type="ECO:0008006" key="4">
    <source>
        <dbReference type="Google" id="ProtNLM"/>
    </source>
</evidence>
<accession>A0A1Y2DWB3</accession>
<name>A0A1Y2DWB3_9PEZI</name>
<dbReference type="STRING" id="1141098.A0A1Y2DWB3"/>